<dbReference type="Pfam" id="PF15887">
    <property type="entry name" value="Peptidase_Mx"/>
    <property type="match status" value="1"/>
</dbReference>
<evidence type="ECO:0000313" key="3">
    <source>
        <dbReference type="Proteomes" id="UP000247515"/>
    </source>
</evidence>
<evidence type="ECO:0000313" key="2">
    <source>
        <dbReference type="EMBL" id="PXX17379.1"/>
    </source>
</evidence>
<accession>A0ABX5MSE6</accession>
<dbReference type="Pfam" id="PF10005">
    <property type="entry name" value="Zn_ribbon_DZR_6"/>
    <property type="match status" value="1"/>
</dbReference>
<comment type="caution">
    <text evidence="2">The sequence shown here is derived from an EMBL/GenBank/DDBJ whole genome shotgun (WGS) entry which is preliminary data.</text>
</comment>
<dbReference type="RefSeq" id="WP_110327338.1">
    <property type="nucleotide sequence ID" value="NZ_CAJMXV010000004.1"/>
</dbReference>
<organism evidence="2 3">
    <name type="scientific">Paraburkholderia tropica</name>
    <dbReference type="NCBI Taxonomy" id="92647"/>
    <lineage>
        <taxon>Bacteria</taxon>
        <taxon>Pseudomonadati</taxon>
        <taxon>Pseudomonadota</taxon>
        <taxon>Betaproteobacteria</taxon>
        <taxon>Burkholderiales</taxon>
        <taxon>Burkholderiaceae</taxon>
        <taxon>Paraburkholderia</taxon>
    </lineage>
</organism>
<dbReference type="PIRSF" id="PIRSF012641">
    <property type="entry name" value="UCP012641"/>
    <property type="match status" value="1"/>
</dbReference>
<sequence length="368" mass="41536">MKTFHCDHCNQLVFFENERCERCDARLGYVPQSGEMHAFEAAGDGLWRIQRQAAAAEGEQAAALFRQCHNYAVENICNGMIAADSPDTLCRACQFTRTIPDLSRPDNRVYWYRLETAKRRLLATLTSLGLPLATRAEDPEHGLQFEFLEDTGDGQRVLTGHDHGLITMNIAEADDAHRERTRVSLHEPYRTLLGHFRHEVGHYYFDRLVMETRRIEPFRTLFGDERANYADALAAHYANGAAPDWAERYVSAYASVHPWEDWAETWAHYLHIVDTLDTATACGLALLPERRDEPVLLDQTPVDEASFDNLMARWFPLTYVLNSLNRSLGMPDGYPFALAPPVIDKLRFVHRVISAAAAASGSAASQPA</sequence>
<name>A0ABX5MSE6_9BURK</name>
<proteinExistence type="predicted"/>
<dbReference type="InterPro" id="IPR011201">
    <property type="entry name" value="Zinc-ribbon_6_bact"/>
</dbReference>
<feature type="domain" description="Zinc-ribbon" evidence="1">
    <location>
        <begin position="4"/>
        <end position="103"/>
    </location>
</feature>
<dbReference type="EMBL" id="QJJV01000006">
    <property type="protein sequence ID" value="PXX17379.1"/>
    <property type="molecule type" value="Genomic_DNA"/>
</dbReference>
<dbReference type="Proteomes" id="UP000247515">
    <property type="component" value="Unassembled WGS sequence"/>
</dbReference>
<protein>
    <recommendedName>
        <fullName evidence="1">Zinc-ribbon domain-containing protein</fullName>
    </recommendedName>
</protein>
<evidence type="ECO:0000259" key="1">
    <source>
        <dbReference type="Pfam" id="PF10005"/>
    </source>
</evidence>
<gene>
    <name evidence="2" type="ORF">C7400_10695</name>
</gene>
<reference evidence="2 3" key="1">
    <citation type="submission" date="2018-05" db="EMBL/GenBank/DDBJ databases">
        <title>Genomic Encyclopedia of Type Strains, Phase IV (KMG-V): Genome sequencing to study the core and pangenomes of soil and plant-associated prokaryotes.</title>
        <authorList>
            <person name="Whitman W."/>
        </authorList>
    </citation>
    <scope>NUCLEOTIDE SEQUENCE [LARGE SCALE GENOMIC DNA]</scope>
    <source>
        <strain evidence="2 3">SIr-6563</strain>
    </source>
</reference>
<dbReference type="InterPro" id="IPR031321">
    <property type="entry name" value="UCP012641"/>
</dbReference>
<keyword evidence="3" id="KW-1185">Reference proteome</keyword>